<dbReference type="InterPro" id="IPR016142">
    <property type="entry name" value="Citrate_synth-like_lrg_a-sub"/>
</dbReference>
<dbReference type="Pfam" id="PF00285">
    <property type="entry name" value="Citrate_synt"/>
    <property type="match status" value="1"/>
</dbReference>
<dbReference type="GO" id="GO:0036440">
    <property type="term" value="F:citrate synthase activity"/>
    <property type="evidence" value="ECO:0007669"/>
    <property type="project" value="UniProtKB-EC"/>
</dbReference>
<comment type="similarity">
    <text evidence="2 6 7">Belongs to the citrate synthase family.</text>
</comment>
<keyword evidence="4 6" id="KW-0808">Transferase</keyword>
<dbReference type="PROSITE" id="PS00480">
    <property type="entry name" value="CITRATE_SYNTHASE"/>
    <property type="match status" value="1"/>
</dbReference>
<dbReference type="PANTHER" id="PTHR11739:SF25">
    <property type="entry name" value="CITRATE SYNTHASE-RELATED PROTEIN DDB_G0287281"/>
    <property type="match status" value="1"/>
</dbReference>
<proteinExistence type="inferred from homology"/>
<dbReference type="InterPro" id="IPR024176">
    <property type="entry name" value="Citrate_synthase_bac-typ"/>
</dbReference>
<name>A0ABW0VU23_9BACL</name>
<dbReference type="PANTHER" id="PTHR11739">
    <property type="entry name" value="CITRATE SYNTHASE"/>
    <property type="match status" value="1"/>
</dbReference>
<dbReference type="Gene3D" id="1.10.230.10">
    <property type="entry name" value="Cytochrome P450-Terp, domain 2"/>
    <property type="match status" value="1"/>
</dbReference>
<dbReference type="InterPro" id="IPR011278">
    <property type="entry name" value="2-MeCitrate/Citrate_synth_II"/>
</dbReference>
<dbReference type="Proteomes" id="UP001596047">
    <property type="component" value="Unassembled WGS sequence"/>
</dbReference>
<evidence type="ECO:0000256" key="3">
    <source>
        <dbReference type="ARBA" id="ARBA00022532"/>
    </source>
</evidence>
<dbReference type="GO" id="GO:0050440">
    <property type="term" value="F:2-methylcitrate synthase activity"/>
    <property type="evidence" value="ECO:0007669"/>
    <property type="project" value="UniProtKB-EC"/>
</dbReference>
<organism evidence="8 9">
    <name type="scientific">Paenibacillus solisilvae</name>
    <dbReference type="NCBI Taxonomy" id="2486751"/>
    <lineage>
        <taxon>Bacteria</taxon>
        <taxon>Bacillati</taxon>
        <taxon>Bacillota</taxon>
        <taxon>Bacilli</taxon>
        <taxon>Bacillales</taxon>
        <taxon>Paenibacillaceae</taxon>
        <taxon>Paenibacillus</taxon>
    </lineage>
</organism>
<dbReference type="Gene3D" id="1.10.580.10">
    <property type="entry name" value="Citrate Synthase, domain 1"/>
    <property type="match status" value="1"/>
</dbReference>
<sequence>MTVKKPGGLAGIEAGQTAISTVGKNGKGLTYRGYSIHDLALQGTFEETAYLLIHGELPDEQQLADYKQKLISSRKLPNELANLLELLPAHAHPMEVLLAGCSVLGTLEPENEERTAGDIADRLLALTGPMLLYWYYYHHNGLRVQTETPDESLAGHFLHLLHGSPPEELAVKAFDVSLTLYAEHEFNASTFASRVTASTMSNYYSCITTGIGTLRGNLHGGANEAVMELITKFQTPDEAEAGILQMLAEKQLIMGFGHRVYTVSDPRSDIIKGLAQQLSALADDGHLYALSERIEQVMRREKNLFPNLDFYSAAAYHFMGIPTCLFTPVFVLARTAGWTAHIMEQRSNNRIIRPIAAYTGPDQLTWASVDRRRPPTEESR</sequence>
<dbReference type="InterPro" id="IPR036969">
    <property type="entry name" value="Citrate_synthase_sf"/>
</dbReference>
<dbReference type="InterPro" id="IPR002020">
    <property type="entry name" value="Citrate_synthase"/>
</dbReference>
<dbReference type="RefSeq" id="WP_379187820.1">
    <property type="nucleotide sequence ID" value="NZ_JBHSOW010000032.1"/>
</dbReference>
<dbReference type="PRINTS" id="PR00143">
    <property type="entry name" value="CITRTSNTHASE"/>
</dbReference>
<comment type="catalytic activity">
    <reaction evidence="5">
        <text>oxaloacetate + acetyl-CoA + H2O = citrate + CoA + H(+)</text>
        <dbReference type="Rhea" id="RHEA:16845"/>
        <dbReference type="ChEBI" id="CHEBI:15377"/>
        <dbReference type="ChEBI" id="CHEBI:15378"/>
        <dbReference type="ChEBI" id="CHEBI:16452"/>
        <dbReference type="ChEBI" id="CHEBI:16947"/>
        <dbReference type="ChEBI" id="CHEBI:57287"/>
        <dbReference type="ChEBI" id="CHEBI:57288"/>
        <dbReference type="EC" id="2.3.3.16"/>
    </reaction>
</comment>
<dbReference type="NCBIfam" id="NF009006">
    <property type="entry name" value="PRK12351.1"/>
    <property type="match status" value="1"/>
</dbReference>
<dbReference type="SUPFAM" id="SSF48256">
    <property type="entry name" value="Citrate synthase"/>
    <property type="match status" value="1"/>
</dbReference>
<evidence type="ECO:0000256" key="6">
    <source>
        <dbReference type="PIRNR" id="PIRNR001369"/>
    </source>
</evidence>
<keyword evidence="3" id="KW-0816">Tricarboxylic acid cycle</keyword>
<evidence type="ECO:0000313" key="9">
    <source>
        <dbReference type="Proteomes" id="UP001596047"/>
    </source>
</evidence>
<comment type="pathway">
    <text evidence="1">Carbohydrate metabolism; tricarboxylic acid cycle.</text>
</comment>
<dbReference type="PIRSF" id="PIRSF001369">
    <property type="entry name" value="Citrate_synth"/>
    <property type="match status" value="1"/>
</dbReference>
<comment type="caution">
    <text evidence="8">The sequence shown here is derived from an EMBL/GenBank/DDBJ whole genome shotgun (WGS) entry which is preliminary data.</text>
</comment>
<evidence type="ECO:0000256" key="5">
    <source>
        <dbReference type="ARBA" id="ARBA00049288"/>
    </source>
</evidence>
<keyword evidence="8" id="KW-0012">Acyltransferase</keyword>
<evidence type="ECO:0000256" key="1">
    <source>
        <dbReference type="ARBA" id="ARBA00005163"/>
    </source>
</evidence>
<reference evidence="9" key="1">
    <citation type="journal article" date="2019" name="Int. J. Syst. Evol. Microbiol.">
        <title>The Global Catalogue of Microorganisms (GCM) 10K type strain sequencing project: providing services to taxonomists for standard genome sequencing and annotation.</title>
        <authorList>
            <consortium name="The Broad Institute Genomics Platform"/>
            <consortium name="The Broad Institute Genome Sequencing Center for Infectious Disease"/>
            <person name="Wu L."/>
            <person name="Ma J."/>
        </authorList>
    </citation>
    <scope>NUCLEOTIDE SEQUENCE [LARGE SCALE GENOMIC DNA]</scope>
    <source>
        <strain evidence="9">CGMCC 1.3240</strain>
    </source>
</reference>
<keyword evidence="9" id="KW-1185">Reference proteome</keyword>
<evidence type="ECO:0000256" key="2">
    <source>
        <dbReference type="ARBA" id="ARBA00010566"/>
    </source>
</evidence>
<evidence type="ECO:0000256" key="7">
    <source>
        <dbReference type="RuleBase" id="RU003406"/>
    </source>
</evidence>
<evidence type="ECO:0000256" key="4">
    <source>
        <dbReference type="ARBA" id="ARBA00022679"/>
    </source>
</evidence>
<dbReference type="InterPro" id="IPR019810">
    <property type="entry name" value="Citrate_synthase_AS"/>
</dbReference>
<dbReference type="EMBL" id="JBHSOW010000032">
    <property type="protein sequence ID" value="MFC5649312.1"/>
    <property type="molecule type" value="Genomic_DNA"/>
</dbReference>
<evidence type="ECO:0000313" key="8">
    <source>
        <dbReference type="EMBL" id="MFC5649312.1"/>
    </source>
</evidence>
<dbReference type="InterPro" id="IPR016143">
    <property type="entry name" value="Citrate_synth-like_sm_a-sub"/>
</dbReference>
<protein>
    <recommendedName>
        <fullName evidence="6">Citrate synthase</fullName>
    </recommendedName>
</protein>
<gene>
    <name evidence="8" type="primary">prpC</name>
    <name evidence="8" type="ORF">ACFPYJ_09245</name>
</gene>
<dbReference type="NCBIfam" id="TIGR01800">
    <property type="entry name" value="cit_synth_II"/>
    <property type="match status" value="1"/>
</dbReference>
<accession>A0ABW0VU23</accession>